<sequence length="640" mass="68288">MSDLSLGKLPWLRPVPSDFRARLKAIRASASEVGADATLADLAALLLYDLDIDKLTAADRVLTAAAPQATAASGLSRVRMALLSQATTDYIAPAIRASALRHGVLVDTYVPPYGQAMAEVMDPSSDLHAFAADIVLVAETAQSLGLTQSFIAPDDGRAAVDRAMATVRALVEGAPRGATVILQTIPLPADPWAGQMDRRAPGALAAQVAAVNAAMADLCDTHAAVLFDADALAALAGRSGWFDAALWQRAKQPFALEFVPLYGDKLAQVLRAIRGRSAKCLVLDLDNTCWGGIIGDDGVEGIAIGQGSATGEAYLALQQYALSLKARGVVLAVCSKNEEAAAKLPFEKHPDMALRLDDIAVFVANWTDKASNLAHIAKVLNIGIDALVFLDDNPAERERVRQMLPQVNVPEVSADPAGYPAAIAQGGYFETVGLSADDAQRAEQYRANAQRAVAMETIGDYDSYLASLDMVCTLAPFDRTGRTRIAQLINKSNQFNLTTRRYTEADVAAMETDPDIFTLQVRLTDKFGDNGMISVVIFRKGPEEWVCDTWLMSCRVLKRRVEEAALAVVAEAARAAGAKRLVGDYLPSPKNAMVSEHFAKLGFTEVGSIGEGGTRWALELSDIDAPDLPMSVTVHDTVPA</sequence>
<evidence type="ECO:0000313" key="2">
    <source>
        <dbReference type="EMBL" id="TDL86407.1"/>
    </source>
</evidence>
<proteinExistence type="predicted"/>
<dbReference type="SUPFAM" id="SSF56784">
    <property type="entry name" value="HAD-like"/>
    <property type="match status" value="1"/>
</dbReference>
<comment type="caution">
    <text evidence="2">The sequence shown here is derived from an EMBL/GenBank/DDBJ whole genome shotgun (WGS) entry which is preliminary data.</text>
</comment>
<evidence type="ECO:0000259" key="1">
    <source>
        <dbReference type="Pfam" id="PF21211"/>
    </source>
</evidence>
<reference evidence="2 3" key="1">
    <citation type="submission" date="2019-03" db="EMBL/GenBank/DDBJ databases">
        <title>Rhodobacteraceae bacterium SM1902, a new member of the family Rhodobacteraceae isolated from Yantai.</title>
        <authorList>
            <person name="Sun Y."/>
        </authorList>
    </citation>
    <scope>NUCLEOTIDE SEQUENCE [LARGE SCALE GENOMIC DNA]</scope>
    <source>
        <strain evidence="2 3">SM1902</strain>
    </source>
</reference>
<dbReference type="InterPro" id="IPR036412">
    <property type="entry name" value="HAD-like_sf"/>
</dbReference>
<dbReference type="InterPro" id="IPR010033">
    <property type="entry name" value="HAD_SF_ppase_IIIC"/>
</dbReference>
<evidence type="ECO:0000313" key="3">
    <source>
        <dbReference type="Proteomes" id="UP000294562"/>
    </source>
</evidence>
<dbReference type="InterPro" id="IPR023214">
    <property type="entry name" value="HAD_sf"/>
</dbReference>
<dbReference type="Pfam" id="PF21211">
    <property type="entry name" value="FkbH_N"/>
    <property type="match status" value="1"/>
</dbReference>
<protein>
    <submittedName>
        <fullName evidence="2">HAD-IIIC family phosphatase</fullName>
    </submittedName>
</protein>
<keyword evidence="3" id="KW-1185">Reference proteome</keyword>
<dbReference type="InterPro" id="IPR049369">
    <property type="entry name" value="BF1531-like_N"/>
</dbReference>
<dbReference type="Proteomes" id="UP000294562">
    <property type="component" value="Unassembled WGS sequence"/>
</dbReference>
<dbReference type="GO" id="GO:0016788">
    <property type="term" value="F:hydrolase activity, acting on ester bonds"/>
    <property type="evidence" value="ECO:0007669"/>
    <property type="project" value="UniProtKB-ARBA"/>
</dbReference>
<dbReference type="Gene3D" id="3.40.50.1000">
    <property type="entry name" value="HAD superfamily/HAD-like"/>
    <property type="match status" value="1"/>
</dbReference>
<dbReference type="InterPro" id="IPR010037">
    <property type="entry name" value="FkbH_domain"/>
</dbReference>
<dbReference type="RefSeq" id="WP_133343400.1">
    <property type="nucleotide sequence ID" value="NZ_SMZO01000031.1"/>
</dbReference>
<name>A0A4R6AR82_9RHOB</name>
<feature type="domain" description="BF1531-like N-terminal" evidence="1">
    <location>
        <begin position="79"/>
        <end position="270"/>
    </location>
</feature>
<organism evidence="2 3">
    <name type="scientific">Meridianimarinicoccus aquatilis</name>
    <dbReference type="NCBI Taxonomy" id="2552766"/>
    <lineage>
        <taxon>Bacteria</taxon>
        <taxon>Pseudomonadati</taxon>
        <taxon>Pseudomonadota</taxon>
        <taxon>Alphaproteobacteria</taxon>
        <taxon>Rhodobacterales</taxon>
        <taxon>Paracoccaceae</taxon>
        <taxon>Meridianimarinicoccus</taxon>
    </lineage>
</organism>
<dbReference type="InterPro" id="IPR036514">
    <property type="entry name" value="SGNH_hydro_sf"/>
</dbReference>
<gene>
    <name evidence="2" type="ORF">E2L05_13330</name>
</gene>
<dbReference type="Gene3D" id="3.40.50.1110">
    <property type="entry name" value="SGNH hydrolase"/>
    <property type="match status" value="1"/>
</dbReference>
<dbReference type="AlphaFoldDB" id="A0A4R6AR82"/>
<dbReference type="NCBIfam" id="TIGR01686">
    <property type="entry name" value="FkbH"/>
    <property type="match status" value="1"/>
</dbReference>
<accession>A0A4R6AR82</accession>
<dbReference type="OrthoDB" id="323926at2"/>
<dbReference type="NCBIfam" id="TIGR01681">
    <property type="entry name" value="HAD-SF-IIIC"/>
    <property type="match status" value="1"/>
</dbReference>
<dbReference type="EMBL" id="SMZO01000031">
    <property type="protein sequence ID" value="TDL86407.1"/>
    <property type="molecule type" value="Genomic_DNA"/>
</dbReference>